<evidence type="ECO:0000313" key="2">
    <source>
        <dbReference type="Proteomes" id="UP000469558"/>
    </source>
</evidence>
<gene>
    <name evidence="1" type="ORF">LSUE1_G007859</name>
</gene>
<comment type="caution">
    <text evidence="1">The sequence shown here is derived from an EMBL/GenBank/DDBJ whole genome shotgun (WGS) entry which is preliminary data.</text>
</comment>
<dbReference type="OrthoDB" id="2740448at2759"/>
<evidence type="ECO:0000313" key="1">
    <source>
        <dbReference type="EMBL" id="TVY67380.1"/>
    </source>
</evidence>
<organism evidence="1 2">
    <name type="scientific">Lachnellula suecica</name>
    <dbReference type="NCBI Taxonomy" id="602035"/>
    <lineage>
        <taxon>Eukaryota</taxon>
        <taxon>Fungi</taxon>
        <taxon>Dikarya</taxon>
        <taxon>Ascomycota</taxon>
        <taxon>Pezizomycotina</taxon>
        <taxon>Leotiomycetes</taxon>
        <taxon>Helotiales</taxon>
        <taxon>Lachnaceae</taxon>
        <taxon>Lachnellula</taxon>
    </lineage>
</organism>
<keyword evidence="2" id="KW-1185">Reference proteome</keyword>
<accession>A0A8T9BX22</accession>
<dbReference type="Proteomes" id="UP000469558">
    <property type="component" value="Unassembled WGS sequence"/>
</dbReference>
<sequence>MERTAPTIEEDRQPTTGMKDLRGNTSLWYKIHVFVYDLRNYEEMDISKTRLDQIIDSSYIGPPYFTTTEVSQLKSTIISIKETQTLEQYIEKQLNARLERRKKKRVESGDFRVCAAHDLGLIFEKAFDIKHKELAKDGEFLTILKRSGLELQDGDRWQGVPKKTFQKNIKKKKR</sequence>
<name>A0A8T9BX22_9HELO</name>
<proteinExistence type="predicted"/>
<dbReference type="EMBL" id="QGMK01001589">
    <property type="protein sequence ID" value="TVY67380.1"/>
    <property type="molecule type" value="Genomic_DNA"/>
</dbReference>
<reference evidence="1 2" key="1">
    <citation type="submission" date="2018-05" db="EMBL/GenBank/DDBJ databases">
        <title>Genome sequencing and assembly of the regulated plant pathogen Lachnellula willkommii and related sister species for the development of diagnostic species identification markers.</title>
        <authorList>
            <person name="Giroux E."/>
            <person name="Bilodeau G."/>
        </authorList>
    </citation>
    <scope>NUCLEOTIDE SEQUENCE [LARGE SCALE GENOMIC DNA]</scope>
    <source>
        <strain evidence="1 2">CBS 268.59</strain>
    </source>
</reference>
<dbReference type="AlphaFoldDB" id="A0A8T9BX22"/>
<protein>
    <submittedName>
        <fullName evidence="1">Uncharacterized protein</fullName>
    </submittedName>
</protein>